<sequence length="608" mass="68649">MKLQKCLRDRSTVNYRDMAPESLTKPSKSGTLTSKDRNDPGLFNNCGTSVAESEGSDRLNIANNSSRDRMMCEKNVQSNPQYQSQQSGTMQQFMQDGVSNVNQYCGFIQSKDLSGSAFSTNPANSSLEAIWSNKDSPHIQSPQISSPNLHSSNHITYFDPSNSELFTAHLNNSVITSSVNLENLSYVPSNNTSDRIPSYVNTPTNYLSLCTSPTISDPQSSCLSDNSTSMSESCASPSISGKKRSYEPENTTASVPKQRKLHGSHPQEFANLLDKSFSPVCDAPHSEILNPSPDIFLKFDRIEFFSHMNKRLDYLALSIKRSLGHSSDYDDITKWARLYKLFKGECLQIKNLLDASEFKSINSIKFAKGSQFIQDDVDKDLLNLVPEHAILQNPHPLKINKDGNEGFRSIALLLRSPVGECFHEELRVRAVLEMVNHEKNFNNFKKHTQLISRQVDQFISLEVYPDYFQKDTLEMLSRFKCLTQNAPDYPTQMWQIEALHTSINTSNIGVPQLFVLSRLLKARIHVVHPDGKNQYFKEPIPQGDKIITNSRIFHLLLYNPQRFGDDNNYSHTLLDNYCIAPLVEPSEIIRMPNFAKIASDSHSNCGLY</sequence>
<dbReference type="Proteomes" id="UP000789342">
    <property type="component" value="Unassembled WGS sequence"/>
</dbReference>
<feature type="compositionally biased region" description="Polar residues" evidence="1">
    <location>
        <begin position="24"/>
        <end position="33"/>
    </location>
</feature>
<dbReference type="AlphaFoldDB" id="A0A9N9A3F7"/>
<feature type="region of interest" description="Disordered" evidence="1">
    <location>
        <begin position="214"/>
        <end position="261"/>
    </location>
</feature>
<comment type="caution">
    <text evidence="2">The sequence shown here is derived from an EMBL/GenBank/DDBJ whole genome shotgun (WGS) entry which is preliminary data.</text>
</comment>
<gene>
    <name evidence="2" type="ORF">AMORRO_LOCUS4049</name>
</gene>
<protein>
    <submittedName>
        <fullName evidence="2">12470_t:CDS:1</fullName>
    </submittedName>
</protein>
<dbReference type="OrthoDB" id="2356414at2759"/>
<evidence type="ECO:0000313" key="3">
    <source>
        <dbReference type="Proteomes" id="UP000789342"/>
    </source>
</evidence>
<dbReference type="EMBL" id="CAJVPV010002110">
    <property type="protein sequence ID" value="CAG8517744.1"/>
    <property type="molecule type" value="Genomic_DNA"/>
</dbReference>
<evidence type="ECO:0000313" key="2">
    <source>
        <dbReference type="EMBL" id="CAG8517744.1"/>
    </source>
</evidence>
<proteinExistence type="predicted"/>
<accession>A0A9N9A3F7</accession>
<feature type="region of interest" description="Disordered" evidence="1">
    <location>
        <begin position="16"/>
        <end position="61"/>
    </location>
</feature>
<organism evidence="2 3">
    <name type="scientific">Acaulospora morrowiae</name>
    <dbReference type="NCBI Taxonomy" id="94023"/>
    <lineage>
        <taxon>Eukaryota</taxon>
        <taxon>Fungi</taxon>
        <taxon>Fungi incertae sedis</taxon>
        <taxon>Mucoromycota</taxon>
        <taxon>Glomeromycotina</taxon>
        <taxon>Glomeromycetes</taxon>
        <taxon>Diversisporales</taxon>
        <taxon>Acaulosporaceae</taxon>
        <taxon>Acaulospora</taxon>
    </lineage>
</organism>
<keyword evidence="3" id="KW-1185">Reference proteome</keyword>
<feature type="compositionally biased region" description="Polar residues" evidence="1">
    <location>
        <begin position="214"/>
        <end position="239"/>
    </location>
</feature>
<name>A0A9N9A3F7_9GLOM</name>
<evidence type="ECO:0000256" key="1">
    <source>
        <dbReference type="SAM" id="MobiDB-lite"/>
    </source>
</evidence>
<reference evidence="2" key="1">
    <citation type="submission" date="2021-06" db="EMBL/GenBank/DDBJ databases">
        <authorList>
            <person name="Kallberg Y."/>
            <person name="Tangrot J."/>
            <person name="Rosling A."/>
        </authorList>
    </citation>
    <scope>NUCLEOTIDE SEQUENCE</scope>
    <source>
        <strain evidence="2">CL551</strain>
    </source>
</reference>